<dbReference type="CTD" id="51156"/>
<dbReference type="GO" id="GO:0005615">
    <property type="term" value="C:extracellular space"/>
    <property type="evidence" value="ECO:0007669"/>
    <property type="project" value="InterPro"/>
</dbReference>
<dbReference type="GeneID" id="117363295"/>
<keyword evidence="2 6" id="KW-0732">Signal</keyword>
<reference evidence="9 10" key="1">
    <citation type="submission" date="2025-04" db="UniProtKB">
        <authorList>
            <consortium name="RefSeq"/>
        </authorList>
    </citation>
    <scope>IDENTIFICATION</scope>
</reference>
<dbReference type="FunFam" id="3.30.497.10:FF:000001">
    <property type="entry name" value="Serine protease inhibitor"/>
    <property type="match status" value="1"/>
</dbReference>
<dbReference type="InterPro" id="IPR023795">
    <property type="entry name" value="Serpin_CS"/>
</dbReference>
<feature type="region of interest" description="Disordered" evidence="5">
    <location>
        <begin position="25"/>
        <end position="53"/>
    </location>
</feature>
<evidence type="ECO:0000259" key="7">
    <source>
        <dbReference type="SMART" id="SM00093"/>
    </source>
</evidence>
<evidence type="ECO:0000256" key="3">
    <source>
        <dbReference type="ARBA" id="ARBA00023180"/>
    </source>
</evidence>
<dbReference type="InterPro" id="IPR036186">
    <property type="entry name" value="Serpin_sf"/>
</dbReference>
<feature type="chain" id="PRO_5044654145" evidence="6">
    <location>
        <begin position="22"/>
        <end position="432"/>
    </location>
</feature>
<comment type="similarity">
    <text evidence="1 4">Belongs to the serpin family.</text>
</comment>
<dbReference type="CDD" id="cd02055">
    <property type="entry name" value="serpinA10_PZI"/>
    <property type="match status" value="1"/>
</dbReference>
<dbReference type="InterPro" id="IPR000215">
    <property type="entry name" value="Serpin_fam"/>
</dbReference>
<evidence type="ECO:0000256" key="1">
    <source>
        <dbReference type="ARBA" id="ARBA00009500"/>
    </source>
</evidence>
<dbReference type="RefSeq" id="XP_033806654.1">
    <property type="nucleotide sequence ID" value="XM_033950763.1"/>
</dbReference>
<evidence type="ECO:0000313" key="9">
    <source>
        <dbReference type="RefSeq" id="XP_033806653.1"/>
    </source>
</evidence>
<dbReference type="Gene3D" id="2.30.39.10">
    <property type="entry name" value="Alpha-1-antitrypsin, domain 1"/>
    <property type="match status" value="1"/>
</dbReference>
<evidence type="ECO:0000313" key="8">
    <source>
        <dbReference type="Proteomes" id="UP000515159"/>
    </source>
</evidence>
<dbReference type="Gene3D" id="3.30.497.10">
    <property type="entry name" value="Antithrombin, subunit I, domain 2"/>
    <property type="match status" value="1"/>
</dbReference>
<sequence>MKGEIFFLILLPLCIERSISSTNINSPNKGGNDDLSQSNHTSHNATQKENISYEAQQQPTISNVIKKMTDFELSLYRTIAKKHDENIIICPFGIFFTFASLMMGTKGSTYREILQALNLHLFNTTDKPHALPSIFRMLQDSITKNEDLVLEQGSVSFVHEDFPVKDSFLNVSLQYFDMEFSNLDFQNSPKAKEVINNYIKNKTKGMIPKLFDEIDPQTKFILANYILFNGKWIYPFNPAFTELDTFYISKYSNVKVPMMFKTDKISSIFDKNLRCWVVKLPYRGNASMMVIMPQENDLASIEDHLSTELIDEWLANMKLSKMDVYFPKFKLDQKYKMKKCLQDLGIKEIFSGKGNLSGLTDERNLRLSQVTQRVMIEVDEKGTEAVAVTGAEITAYSMPDTFRADHPFIFIITEDPSKTLLFIGRINDPTKP</sequence>
<gene>
    <name evidence="9 10" type="primary">SERPINA10</name>
</gene>
<dbReference type="PANTHER" id="PTHR11461">
    <property type="entry name" value="SERINE PROTEASE INHIBITOR, SERPIN"/>
    <property type="match status" value="1"/>
</dbReference>
<evidence type="ECO:0000256" key="5">
    <source>
        <dbReference type="SAM" id="MobiDB-lite"/>
    </source>
</evidence>
<dbReference type="InterPro" id="IPR033835">
    <property type="entry name" value="PZI_serpin_dom"/>
</dbReference>
<evidence type="ECO:0000256" key="6">
    <source>
        <dbReference type="SAM" id="SignalP"/>
    </source>
</evidence>
<organism evidence="8 10">
    <name type="scientific">Geotrypetes seraphini</name>
    <name type="common">Gaboon caecilian</name>
    <name type="synonym">Caecilia seraphini</name>
    <dbReference type="NCBI Taxonomy" id="260995"/>
    <lineage>
        <taxon>Eukaryota</taxon>
        <taxon>Metazoa</taxon>
        <taxon>Chordata</taxon>
        <taxon>Craniata</taxon>
        <taxon>Vertebrata</taxon>
        <taxon>Euteleostomi</taxon>
        <taxon>Amphibia</taxon>
        <taxon>Gymnophiona</taxon>
        <taxon>Geotrypetes</taxon>
    </lineage>
</organism>
<keyword evidence="8" id="KW-1185">Reference proteome</keyword>
<accession>A0A6P8RMU5</accession>
<evidence type="ECO:0000256" key="2">
    <source>
        <dbReference type="ARBA" id="ARBA00022729"/>
    </source>
</evidence>
<name>A0A6P8RMU5_GEOSA</name>
<dbReference type="Proteomes" id="UP000515159">
    <property type="component" value="Chromosome 7"/>
</dbReference>
<dbReference type="RefSeq" id="XP_033806653.1">
    <property type="nucleotide sequence ID" value="XM_033950762.1"/>
</dbReference>
<evidence type="ECO:0000256" key="4">
    <source>
        <dbReference type="RuleBase" id="RU000411"/>
    </source>
</evidence>
<dbReference type="InterPro" id="IPR042178">
    <property type="entry name" value="Serpin_sf_1"/>
</dbReference>
<dbReference type="Pfam" id="PF00079">
    <property type="entry name" value="Serpin"/>
    <property type="match status" value="1"/>
</dbReference>
<dbReference type="AlphaFoldDB" id="A0A6P8RMU5"/>
<proteinExistence type="inferred from homology"/>
<feature type="signal peptide" evidence="6">
    <location>
        <begin position="1"/>
        <end position="21"/>
    </location>
</feature>
<dbReference type="GO" id="GO:0004867">
    <property type="term" value="F:serine-type endopeptidase inhibitor activity"/>
    <property type="evidence" value="ECO:0007669"/>
    <property type="project" value="InterPro"/>
</dbReference>
<feature type="domain" description="Serpin" evidence="7">
    <location>
        <begin position="73"/>
        <end position="429"/>
    </location>
</feature>
<dbReference type="FunFam" id="2.30.39.10:FF:000003">
    <property type="entry name" value="alpha-1-antitrypsin isoform X1"/>
    <property type="match status" value="1"/>
</dbReference>
<dbReference type="SUPFAM" id="SSF56574">
    <property type="entry name" value="Serpins"/>
    <property type="match status" value="1"/>
</dbReference>
<dbReference type="PANTHER" id="PTHR11461:SF191">
    <property type="entry name" value="PROTEIN Z-DEPENDENT PROTEASE INHIBITOR"/>
    <property type="match status" value="1"/>
</dbReference>
<dbReference type="InterPro" id="IPR042185">
    <property type="entry name" value="Serpin_sf_2"/>
</dbReference>
<dbReference type="SMART" id="SM00093">
    <property type="entry name" value="SERPIN"/>
    <property type="match status" value="1"/>
</dbReference>
<keyword evidence="3" id="KW-0325">Glycoprotein</keyword>
<dbReference type="InterPro" id="IPR023796">
    <property type="entry name" value="Serpin_dom"/>
</dbReference>
<evidence type="ECO:0000313" key="10">
    <source>
        <dbReference type="RefSeq" id="XP_033806654.1"/>
    </source>
</evidence>
<dbReference type="PROSITE" id="PS00284">
    <property type="entry name" value="SERPIN"/>
    <property type="match status" value="1"/>
</dbReference>
<keyword evidence="9 10" id="KW-0646">Protease inhibitor</keyword>
<dbReference type="OrthoDB" id="10063692at2759"/>
<dbReference type="FunFam" id="2.10.310.10:FF:000001">
    <property type="entry name" value="Serpin family A member 1"/>
    <property type="match status" value="1"/>
</dbReference>
<dbReference type="GO" id="GO:0007596">
    <property type="term" value="P:blood coagulation"/>
    <property type="evidence" value="ECO:0007669"/>
    <property type="project" value="InterPro"/>
</dbReference>
<dbReference type="KEGG" id="gsh:117363295"/>
<protein>
    <submittedName>
        <fullName evidence="9 10">Protein Z-dependent protease inhibitor</fullName>
    </submittedName>
</protein>